<dbReference type="InterPro" id="IPR000182">
    <property type="entry name" value="GNAT_dom"/>
</dbReference>
<dbReference type="RefSeq" id="WP_151894034.1">
    <property type="nucleotide sequence ID" value="NZ_BKCF01000002.1"/>
</dbReference>
<keyword evidence="4" id="KW-1185">Reference proteome</keyword>
<dbReference type="Proteomes" id="UP000326994">
    <property type="component" value="Unassembled WGS sequence"/>
</dbReference>
<dbReference type="GO" id="GO:0008080">
    <property type="term" value="F:N-acetyltransferase activity"/>
    <property type="evidence" value="ECO:0007669"/>
    <property type="project" value="InterPro"/>
</dbReference>
<sequence length="153" mass="17943">MKIVPFNSKYSTTFYDLNIEWLETYFYVEPYDREVLSNPEKHIIEPGGHIFFAIDNETEEILGTVALLKRGNDIFELTKMAVQPAARGKKVGHQLMQHCLDFARHNNFKGLYFYSNTILENAIHIYRKFGFLEVSIPDNNPYERSNIKMEFPV</sequence>
<gene>
    <name evidence="3" type="ORF">ULMS_16130</name>
</gene>
<dbReference type="InterPro" id="IPR050769">
    <property type="entry name" value="NAT_camello-type"/>
</dbReference>
<keyword evidence="1" id="KW-0808">Transferase</keyword>
<dbReference type="PANTHER" id="PTHR13947">
    <property type="entry name" value="GNAT FAMILY N-ACETYLTRANSFERASE"/>
    <property type="match status" value="1"/>
</dbReference>
<dbReference type="Pfam" id="PF00583">
    <property type="entry name" value="Acetyltransf_1"/>
    <property type="match status" value="1"/>
</dbReference>
<feature type="domain" description="N-acetyltransferase" evidence="2">
    <location>
        <begin position="1"/>
        <end position="153"/>
    </location>
</feature>
<reference evidence="3 4" key="1">
    <citation type="submission" date="2019-08" db="EMBL/GenBank/DDBJ databases">
        <title>Ulvibacter marinistellae sp. nov., isolated from a starfish, Patiria pectinifera.</title>
        <authorList>
            <person name="Kawano K."/>
            <person name="Ushijima N."/>
            <person name="Kihara M."/>
            <person name="Itoh H."/>
        </authorList>
    </citation>
    <scope>NUCLEOTIDE SEQUENCE [LARGE SCALE GENOMIC DNA]</scope>
    <source>
        <strain evidence="3 4">KK4</strain>
    </source>
</reference>
<proteinExistence type="predicted"/>
<comment type="caution">
    <text evidence="3">The sequence shown here is derived from an EMBL/GenBank/DDBJ whole genome shotgun (WGS) entry which is preliminary data.</text>
</comment>
<dbReference type="OrthoDB" id="1431064at2"/>
<evidence type="ECO:0000313" key="4">
    <source>
        <dbReference type="Proteomes" id="UP000326994"/>
    </source>
</evidence>
<dbReference type="AlphaFoldDB" id="A0A5J4G166"/>
<evidence type="ECO:0000313" key="3">
    <source>
        <dbReference type="EMBL" id="GEQ86105.1"/>
    </source>
</evidence>
<dbReference type="InterPro" id="IPR016181">
    <property type="entry name" value="Acyl_CoA_acyltransferase"/>
</dbReference>
<dbReference type="PANTHER" id="PTHR13947:SF37">
    <property type="entry name" value="LD18367P"/>
    <property type="match status" value="1"/>
</dbReference>
<protein>
    <recommendedName>
        <fullName evidence="2">N-acetyltransferase domain-containing protein</fullName>
    </recommendedName>
</protein>
<dbReference type="EMBL" id="BKCF01000002">
    <property type="protein sequence ID" value="GEQ86105.1"/>
    <property type="molecule type" value="Genomic_DNA"/>
</dbReference>
<dbReference type="CDD" id="cd04301">
    <property type="entry name" value="NAT_SF"/>
    <property type="match status" value="1"/>
</dbReference>
<name>A0A5J4G166_9FLAO</name>
<evidence type="ECO:0000256" key="1">
    <source>
        <dbReference type="ARBA" id="ARBA00022679"/>
    </source>
</evidence>
<dbReference type="SUPFAM" id="SSF55729">
    <property type="entry name" value="Acyl-CoA N-acyltransferases (Nat)"/>
    <property type="match status" value="1"/>
</dbReference>
<dbReference type="PROSITE" id="PS51186">
    <property type="entry name" value="GNAT"/>
    <property type="match status" value="1"/>
</dbReference>
<evidence type="ECO:0000259" key="2">
    <source>
        <dbReference type="PROSITE" id="PS51186"/>
    </source>
</evidence>
<dbReference type="Gene3D" id="3.40.630.30">
    <property type="match status" value="1"/>
</dbReference>
<accession>A0A5J4G166</accession>
<organism evidence="3 4">
    <name type="scientific">Patiriisocius marinistellae</name>
    <dbReference type="NCBI Taxonomy" id="2494560"/>
    <lineage>
        <taxon>Bacteria</taxon>
        <taxon>Pseudomonadati</taxon>
        <taxon>Bacteroidota</taxon>
        <taxon>Flavobacteriia</taxon>
        <taxon>Flavobacteriales</taxon>
        <taxon>Flavobacteriaceae</taxon>
        <taxon>Patiriisocius</taxon>
    </lineage>
</organism>